<dbReference type="PANTHER" id="PTHR35333:SF3">
    <property type="entry name" value="BETA-LACTAMASE-TYPE TRANSPEPTIDASE FOLD CONTAINING PROTEIN"/>
    <property type="match status" value="1"/>
</dbReference>
<dbReference type="GO" id="GO:0030655">
    <property type="term" value="P:beta-lactam antibiotic catabolic process"/>
    <property type="evidence" value="ECO:0007669"/>
    <property type="project" value="InterPro"/>
</dbReference>
<keyword evidence="10" id="KW-1185">Reference proteome</keyword>
<evidence type="ECO:0000313" key="10">
    <source>
        <dbReference type="Proteomes" id="UP000590647"/>
    </source>
</evidence>
<dbReference type="EC" id="3.5.2.6" evidence="2 6"/>
<evidence type="ECO:0000259" key="8">
    <source>
        <dbReference type="Pfam" id="PF13354"/>
    </source>
</evidence>
<feature type="compositionally biased region" description="Low complexity" evidence="7">
    <location>
        <begin position="26"/>
        <end position="53"/>
    </location>
</feature>
<dbReference type="PROSITE" id="PS51318">
    <property type="entry name" value="TAT"/>
    <property type="match status" value="1"/>
</dbReference>
<feature type="domain" description="Beta-lactamase class A catalytic" evidence="8">
    <location>
        <begin position="75"/>
        <end position="292"/>
    </location>
</feature>
<gene>
    <name evidence="9" type="ORF">HDA41_004195</name>
</gene>
<dbReference type="PANTHER" id="PTHR35333">
    <property type="entry name" value="BETA-LACTAMASE"/>
    <property type="match status" value="1"/>
</dbReference>
<dbReference type="PRINTS" id="PR00118">
    <property type="entry name" value="BLACTAMASEA"/>
</dbReference>
<evidence type="ECO:0000313" key="9">
    <source>
        <dbReference type="EMBL" id="MBB5796231.1"/>
    </source>
</evidence>
<proteinExistence type="inferred from homology"/>
<protein>
    <recommendedName>
        <fullName evidence="3 6">Beta-lactamase</fullName>
        <ecNumber evidence="2 6">3.5.2.6</ecNumber>
    </recommendedName>
</protein>
<evidence type="ECO:0000256" key="5">
    <source>
        <dbReference type="ARBA" id="ARBA00023251"/>
    </source>
</evidence>
<evidence type="ECO:0000256" key="4">
    <source>
        <dbReference type="ARBA" id="ARBA00022801"/>
    </source>
</evidence>
<dbReference type="Gene3D" id="3.40.710.10">
    <property type="entry name" value="DD-peptidase/beta-lactamase superfamily"/>
    <property type="match status" value="1"/>
</dbReference>
<dbReference type="SUPFAM" id="SSF56601">
    <property type="entry name" value="beta-lactamase/transpeptidase-like"/>
    <property type="match status" value="1"/>
</dbReference>
<accession>A0A7W9H689</accession>
<comment type="caution">
    <text evidence="9">The sequence shown here is derived from an EMBL/GenBank/DDBJ whole genome shotgun (WGS) entry which is preliminary data.</text>
</comment>
<organism evidence="9 10">
    <name type="scientific">Streptomyces caelestis</name>
    <dbReference type="NCBI Taxonomy" id="36816"/>
    <lineage>
        <taxon>Bacteria</taxon>
        <taxon>Bacillati</taxon>
        <taxon>Actinomycetota</taxon>
        <taxon>Actinomycetes</taxon>
        <taxon>Kitasatosporales</taxon>
        <taxon>Streptomycetaceae</taxon>
        <taxon>Streptomyces</taxon>
    </lineage>
</organism>
<reference evidence="9 10" key="1">
    <citation type="submission" date="2020-08" db="EMBL/GenBank/DDBJ databases">
        <title>Sequencing the genomes of 1000 actinobacteria strains.</title>
        <authorList>
            <person name="Klenk H.-P."/>
        </authorList>
    </citation>
    <scope>NUCLEOTIDE SEQUENCE [LARGE SCALE GENOMIC DNA]</scope>
    <source>
        <strain evidence="9 10">DSM 40084</strain>
    </source>
</reference>
<dbReference type="InterPro" id="IPR006311">
    <property type="entry name" value="TAT_signal"/>
</dbReference>
<evidence type="ECO:0000256" key="7">
    <source>
        <dbReference type="SAM" id="MobiDB-lite"/>
    </source>
</evidence>
<keyword evidence="5 6" id="KW-0046">Antibiotic resistance</keyword>
<evidence type="ECO:0000256" key="6">
    <source>
        <dbReference type="RuleBase" id="RU361140"/>
    </source>
</evidence>
<dbReference type="RefSeq" id="WP_184986040.1">
    <property type="nucleotide sequence ID" value="NZ_JACHNE010000001.1"/>
</dbReference>
<dbReference type="Pfam" id="PF13354">
    <property type="entry name" value="Beta-lactamase2"/>
    <property type="match status" value="1"/>
</dbReference>
<dbReference type="InterPro" id="IPR045155">
    <property type="entry name" value="Beta-lactam_cat"/>
</dbReference>
<dbReference type="InterPro" id="IPR023650">
    <property type="entry name" value="Beta-lactam_class-A_AS"/>
</dbReference>
<keyword evidence="4 6" id="KW-0378">Hydrolase</keyword>
<dbReference type="InterPro" id="IPR012338">
    <property type="entry name" value="Beta-lactam/transpept-like"/>
</dbReference>
<dbReference type="InterPro" id="IPR000871">
    <property type="entry name" value="Beta-lactam_class-A"/>
</dbReference>
<dbReference type="GO" id="GO:0008800">
    <property type="term" value="F:beta-lactamase activity"/>
    <property type="evidence" value="ECO:0007669"/>
    <property type="project" value="UniProtKB-UniRule"/>
</dbReference>
<dbReference type="AlphaFoldDB" id="A0A7W9H689"/>
<evidence type="ECO:0000256" key="3">
    <source>
        <dbReference type="ARBA" id="ARBA00018879"/>
    </source>
</evidence>
<name>A0A7W9H689_9ACTN</name>
<dbReference type="EMBL" id="JACHNE010000001">
    <property type="protein sequence ID" value="MBB5796231.1"/>
    <property type="molecule type" value="Genomic_DNA"/>
</dbReference>
<evidence type="ECO:0000256" key="1">
    <source>
        <dbReference type="ARBA" id="ARBA00009009"/>
    </source>
</evidence>
<comment type="similarity">
    <text evidence="1 6">Belongs to the class-A beta-lactamase family.</text>
</comment>
<sequence length="322" mass="34318">MDHHGPSSSRRAFLATAALLPLAGCGTAGRDTDPGAGRTTTTARPTPQPGRRTPAPPVHRPRLADLEREYGARVGVYALATGTGATAIHRADERFAFCSVFKALAAAAVLHHRSLDGLDRRVTYTRADLKSTTPVTGRHVATGMTLRQLCDAAVRYSDGAAGNLLMRDLGGPAKLTAYLRGLGDTVSRMDHYEPELHDVRPGDPSDTTTPRAVATDFRELLLGTALPAGERALLTDWLSHNATTVGARRIRAGLPKGWQVADKTGTGNYGRANDIAIVRPPRTEPLVLAVMTDRPGYDAEPSDALIAEATARTITALGLWRP</sequence>
<dbReference type="PROSITE" id="PS00146">
    <property type="entry name" value="BETA_LACTAMASE_A"/>
    <property type="match status" value="1"/>
</dbReference>
<dbReference type="GO" id="GO:0046677">
    <property type="term" value="P:response to antibiotic"/>
    <property type="evidence" value="ECO:0007669"/>
    <property type="project" value="UniProtKB-UniRule"/>
</dbReference>
<comment type="catalytic activity">
    <reaction evidence="6">
        <text>a beta-lactam + H2O = a substituted beta-amino acid</text>
        <dbReference type="Rhea" id="RHEA:20401"/>
        <dbReference type="ChEBI" id="CHEBI:15377"/>
        <dbReference type="ChEBI" id="CHEBI:35627"/>
        <dbReference type="ChEBI" id="CHEBI:140347"/>
        <dbReference type="EC" id="3.5.2.6"/>
    </reaction>
</comment>
<feature type="region of interest" description="Disordered" evidence="7">
    <location>
        <begin position="26"/>
        <end position="60"/>
    </location>
</feature>
<evidence type="ECO:0000256" key="2">
    <source>
        <dbReference type="ARBA" id="ARBA00012865"/>
    </source>
</evidence>
<dbReference type="NCBIfam" id="NF033103">
    <property type="entry name" value="bla_class_A"/>
    <property type="match status" value="1"/>
</dbReference>
<dbReference type="Proteomes" id="UP000590647">
    <property type="component" value="Unassembled WGS sequence"/>
</dbReference>